<proteinExistence type="inferred from homology"/>
<keyword evidence="6 7" id="KW-0472">Membrane</keyword>
<feature type="transmembrane region" description="Helical" evidence="7">
    <location>
        <begin position="115"/>
        <end position="132"/>
    </location>
</feature>
<dbReference type="Proteomes" id="UP001319104">
    <property type="component" value="Unassembled WGS sequence"/>
</dbReference>
<name>A0AAP2G583_9BACT</name>
<organism evidence="9 10">
    <name type="scientific">Litoribacter ruber</name>
    <dbReference type="NCBI Taxonomy" id="702568"/>
    <lineage>
        <taxon>Bacteria</taxon>
        <taxon>Pseudomonadati</taxon>
        <taxon>Bacteroidota</taxon>
        <taxon>Cytophagia</taxon>
        <taxon>Cytophagales</taxon>
        <taxon>Cyclobacteriaceae</taxon>
        <taxon>Litoribacter</taxon>
    </lineage>
</organism>
<dbReference type="PANTHER" id="PTHR43840:SF15">
    <property type="entry name" value="MITOCHONDRIAL METAL TRANSPORTER 1-RELATED"/>
    <property type="match status" value="1"/>
</dbReference>
<keyword evidence="4 7" id="KW-0812">Transmembrane</keyword>
<dbReference type="PANTHER" id="PTHR43840">
    <property type="entry name" value="MITOCHONDRIAL METAL TRANSPORTER 1-RELATED"/>
    <property type="match status" value="1"/>
</dbReference>
<dbReference type="GO" id="GO:0015086">
    <property type="term" value="F:cadmium ion transmembrane transporter activity"/>
    <property type="evidence" value="ECO:0007669"/>
    <property type="project" value="TreeGrafter"/>
</dbReference>
<feature type="transmembrane region" description="Helical" evidence="7">
    <location>
        <begin position="78"/>
        <end position="103"/>
    </location>
</feature>
<dbReference type="GO" id="GO:0006882">
    <property type="term" value="P:intracellular zinc ion homeostasis"/>
    <property type="evidence" value="ECO:0007669"/>
    <property type="project" value="TreeGrafter"/>
</dbReference>
<feature type="transmembrane region" description="Helical" evidence="7">
    <location>
        <begin position="182"/>
        <end position="203"/>
    </location>
</feature>
<keyword evidence="3" id="KW-0813">Transport</keyword>
<dbReference type="GO" id="GO:0005886">
    <property type="term" value="C:plasma membrane"/>
    <property type="evidence" value="ECO:0007669"/>
    <property type="project" value="TreeGrafter"/>
</dbReference>
<dbReference type="Gene3D" id="1.20.1510.10">
    <property type="entry name" value="Cation efflux protein transmembrane domain"/>
    <property type="match status" value="1"/>
</dbReference>
<dbReference type="AlphaFoldDB" id="A0AAP2G583"/>
<dbReference type="RefSeq" id="WP_213945697.1">
    <property type="nucleotide sequence ID" value="NZ_JAHBGI010000012.1"/>
</dbReference>
<gene>
    <name evidence="9" type="ORF">KI659_12545</name>
</gene>
<sequence length="302" mass="34337">MEPVSERFVLKVSAYGALVFAVIAMVWGVLGQSQMILFDGVYSLISVALSVGSLWSASYIQKYDFKRFPFGKEMLEPIIILLKNVVIIILCVFAFFNAVASILSGGQMIDPGMSALYALLATIGCLLVYRYLERRHKALLSGFIKAEAVQWKMDFFLSMAVLLGFLIAFGLNFTIYKNFVPYIDPVMVVLVSGYFIKVPMGLIKKQVREVMEMSPDSELKQEVDQIISATKTRYGFEEYFLRVSKVGSKLFVEVDYVVDRKAFEPTIEEMDLIRQEISDALQEVPYKKWLTISFTSDRKWAL</sequence>
<dbReference type="Pfam" id="PF01545">
    <property type="entry name" value="Cation_efflux"/>
    <property type="match status" value="1"/>
</dbReference>
<comment type="caution">
    <text evidence="9">The sequence shown here is derived from an EMBL/GenBank/DDBJ whole genome shotgun (WGS) entry which is preliminary data.</text>
</comment>
<dbReference type="InterPro" id="IPR058533">
    <property type="entry name" value="Cation_efflux_TM"/>
</dbReference>
<dbReference type="InterPro" id="IPR050291">
    <property type="entry name" value="CDF_Transporter"/>
</dbReference>
<feature type="transmembrane region" description="Helical" evidence="7">
    <location>
        <begin position="153"/>
        <end position="176"/>
    </location>
</feature>
<accession>A0AAP2G583</accession>
<protein>
    <submittedName>
        <fullName evidence="9">Cation diffusion facilitator family transporter</fullName>
    </submittedName>
</protein>
<keyword evidence="5 7" id="KW-1133">Transmembrane helix</keyword>
<reference evidence="9 10" key="1">
    <citation type="submission" date="2021-05" db="EMBL/GenBank/DDBJ databases">
        <authorList>
            <person name="Zhang Z.D."/>
            <person name="Osman G."/>
        </authorList>
    </citation>
    <scope>NUCLEOTIDE SEQUENCE [LARGE SCALE GENOMIC DNA]</scope>
    <source>
        <strain evidence="9 10">KCTC 32217</strain>
    </source>
</reference>
<evidence type="ECO:0000256" key="2">
    <source>
        <dbReference type="ARBA" id="ARBA00008114"/>
    </source>
</evidence>
<dbReference type="GO" id="GO:0015093">
    <property type="term" value="F:ferrous iron transmembrane transporter activity"/>
    <property type="evidence" value="ECO:0007669"/>
    <property type="project" value="TreeGrafter"/>
</dbReference>
<dbReference type="GO" id="GO:0015341">
    <property type="term" value="F:zinc efflux antiporter activity"/>
    <property type="evidence" value="ECO:0007669"/>
    <property type="project" value="TreeGrafter"/>
</dbReference>
<dbReference type="NCBIfam" id="TIGR01297">
    <property type="entry name" value="CDF"/>
    <property type="match status" value="1"/>
</dbReference>
<feature type="transmembrane region" description="Helical" evidence="7">
    <location>
        <begin position="12"/>
        <end position="30"/>
    </location>
</feature>
<dbReference type="EMBL" id="JAHCMY010000006">
    <property type="protein sequence ID" value="MBS9524841.1"/>
    <property type="molecule type" value="Genomic_DNA"/>
</dbReference>
<evidence type="ECO:0000313" key="10">
    <source>
        <dbReference type="Proteomes" id="UP001319104"/>
    </source>
</evidence>
<evidence type="ECO:0000259" key="8">
    <source>
        <dbReference type="Pfam" id="PF01545"/>
    </source>
</evidence>
<feature type="transmembrane region" description="Helical" evidence="7">
    <location>
        <begin position="36"/>
        <end position="57"/>
    </location>
</feature>
<evidence type="ECO:0000256" key="1">
    <source>
        <dbReference type="ARBA" id="ARBA00004141"/>
    </source>
</evidence>
<evidence type="ECO:0000313" key="9">
    <source>
        <dbReference type="EMBL" id="MBS9524841.1"/>
    </source>
</evidence>
<feature type="domain" description="Cation efflux protein transmembrane" evidence="8">
    <location>
        <begin position="10"/>
        <end position="209"/>
    </location>
</feature>
<comment type="similarity">
    <text evidence="2">Belongs to the cation diffusion facilitator (CDF) transporter (TC 2.A.4) family.</text>
</comment>
<dbReference type="SUPFAM" id="SSF161111">
    <property type="entry name" value="Cation efflux protein transmembrane domain-like"/>
    <property type="match status" value="1"/>
</dbReference>
<evidence type="ECO:0000256" key="4">
    <source>
        <dbReference type="ARBA" id="ARBA00022692"/>
    </source>
</evidence>
<comment type="subcellular location">
    <subcellularLocation>
        <location evidence="1">Membrane</location>
        <topology evidence="1">Multi-pass membrane protein</topology>
    </subcellularLocation>
</comment>
<evidence type="ECO:0000256" key="3">
    <source>
        <dbReference type="ARBA" id="ARBA00022448"/>
    </source>
</evidence>
<dbReference type="InterPro" id="IPR002524">
    <property type="entry name" value="Cation_efflux"/>
</dbReference>
<dbReference type="InterPro" id="IPR027469">
    <property type="entry name" value="Cation_efflux_TMD_sf"/>
</dbReference>
<evidence type="ECO:0000256" key="6">
    <source>
        <dbReference type="ARBA" id="ARBA00023136"/>
    </source>
</evidence>
<keyword evidence="10" id="KW-1185">Reference proteome</keyword>
<evidence type="ECO:0000256" key="7">
    <source>
        <dbReference type="SAM" id="Phobius"/>
    </source>
</evidence>
<evidence type="ECO:0000256" key="5">
    <source>
        <dbReference type="ARBA" id="ARBA00022989"/>
    </source>
</evidence>